<name>A0A1H6BHS2_9RHOB</name>
<organism evidence="1 2">
    <name type="scientific">Thalassococcus halodurans</name>
    <dbReference type="NCBI Taxonomy" id="373675"/>
    <lineage>
        <taxon>Bacteria</taxon>
        <taxon>Pseudomonadati</taxon>
        <taxon>Pseudomonadota</taxon>
        <taxon>Alphaproteobacteria</taxon>
        <taxon>Rhodobacterales</taxon>
        <taxon>Roseobacteraceae</taxon>
        <taxon>Thalassococcus</taxon>
    </lineage>
</organism>
<protein>
    <recommendedName>
        <fullName evidence="3">DUF2793 domain-containing protein</fullName>
    </recommendedName>
</protein>
<dbReference type="AlphaFoldDB" id="A0A1H6BHS2"/>
<sequence length="362" mass="37413">MPSVSAVLSMPYIEPSQAQKHVTHNEALRVLDVLTQLSVLDRALTVPPTEPATGDCYIVAASATGDWAGHDQDIAVFEETYWRFETPKTGWRGWVVAENAEVVFDGTVWATFPTSLSNIDGLGIMTSYDSINRLAVASEASLLTHAGAGHQLKINKAAVGDTNSLLFQTNWSGRAEMGLAGSDAFSIKVSPDGGAWITALEFDPATGAASGAAVQATPDDTTAGRLMRADYGYGPGNLLGAVSLSGGTPTGAVIESGAGYVRFADGTQIATAKLTLVQSDAATVSAAWSFGQSFIAAPMVQATLDMTSTSGLTPTDDALLGVGAVVPDGVSATISLKRVAGQTDFGVSDSCDVFAIAIGRWA</sequence>
<gene>
    <name evidence="1" type="ORF">SAMN04488045_3559</name>
</gene>
<evidence type="ECO:0000313" key="1">
    <source>
        <dbReference type="EMBL" id="SEG60269.1"/>
    </source>
</evidence>
<dbReference type="RefSeq" id="WP_103911695.1">
    <property type="nucleotide sequence ID" value="NZ_FNUZ01000007.1"/>
</dbReference>
<dbReference type="InterPro" id="IPR021251">
    <property type="entry name" value="DUF2793"/>
</dbReference>
<keyword evidence="2" id="KW-1185">Reference proteome</keyword>
<evidence type="ECO:0008006" key="3">
    <source>
        <dbReference type="Google" id="ProtNLM"/>
    </source>
</evidence>
<dbReference type="OrthoDB" id="564699at2"/>
<dbReference type="Pfam" id="PF10983">
    <property type="entry name" value="DUF2793"/>
    <property type="match status" value="1"/>
</dbReference>
<dbReference type="EMBL" id="FNUZ01000007">
    <property type="protein sequence ID" value="SEG60269.1"/>
    <property type="molecule type" value="Genomic_DNA"/>
</dbReference>
<evidence type="ECO:0000313" key="2">
    <source>
        <dbReference type="Proteomes" id="UP000236752"/>
    </source>
</evidence>
<proteinExistence type="predicted"/>
<dbReference type="Proteomes" id="UP000236752">
    <property type="component" value="Unassembled WGS sequence"/>
</dbReference>
<accession>A0A1H6BHS2</accession>
<reference evidence="1 2" key="1">
    <citation type="submission" date="2016-10" db="EMBL/GenBank/DDBJ databases">
        <authorList>
            <person name="de Groot N.N."/>
        </authorList>
    </citation>
    <scope>NUCLEOTIDE SEQUENCE [LARGE SCALE GENOMIC DNA]</scope>
    <source>
        <strain evidence="1 2">DSM 26915</strain>
    </source>
</reference>